<keyword evidence="3" id="KW-1185">Reference proteome</keyword>
<dbReference type="EMBL" id="CP150096">
    <property type="protein sequence ID" value="WZN44075.1"/>
    <property type="molecule type" value="Genomic_DNA"/>
</dbReference>
<dbReference type="Proteomes" id="UP001449657">
    <property type="component" value="Chromosome"/>
</dbReference>
<feature type="signal peptide" evidence="1">
    <location>
        <begin position="1"/>
        <end position="18"/>
    </location>
</feature>
<reference evidence="2 3" key="1">
    <citation type="submission" date="2024-03" db="EMBL/GenBank/DDBJ databases">
        <title>Chitinophaga caseinilytica sp. nov., a casein hydrolysing bacterium isolated from forest soil.</title>
        <authorList>
            <person name="Lee D.S."/>
            <person name="Han D.M."/>
            <person name="Baek J.H."/>
            <person name="Choi D.G."/>
            <person name="Jeon J.H."/>
            <person name="Jeon C.O."/>
        </authorList>
    </citation>
    <scope>NUCLEOTIDE SEQUENCE [LARGE SCALE GENOMIC DNA]</scope>
    <source>
        <strain evidence="2 3">KACC 19118</strain>
    </source>
</reference>
<organism evidence="2 3">
    <name type="scientific">Chitinophaga caseinilytica</name>
    <dbReference type="NCBI Taxonomy" id="2267521"/>
    <lineage>
        <taxon>Bacteria</taxon>
        <taxon>Pseudomonadati</taxon>
        <taxon>Bacteroidota</taxon>
        <taxon>Chitinophagia</taxon>
        <taxon>Chitinophagales</taxon>
        <taxon>Chitinophagaceae</taxon>
        <taxon>Chitinophaga</taxon>
    </lineage>
</organism>
<accession>A0ABZ2YYB2</accession>
<dbReference type="RefSeq" id="WP_341838869.1">
    <property type="nucleotide sequence ID" value="NZ_CP149792.1"/>
</dbReference>
<protein>
    <submittedName>
        <fullName evidence="2">Uncharacterized protein</fullName>
    </submittedName>
</protein>
<sequence length="385" mass="43597">MIKYYSLLLLLLPISLFAQSTGNTDSLLKAFQERIDSLAKVVNEINHTNAKSYAEPYNTSYRNALLTMELMSTLQITVKDIIADRNEALANTLMSQVGNPTNDQLGFVFTERVITVAEQVISTANIAPEYKNRLKTTISDIVGGIAKSFPAVNIVTSVISTLASFNIPFIEKLTKKLKEGDTLPVKIDAPIRKEMLEQFSTSMMPYVNFYQQLNNQAQEFSGDLRFHKAKYDDYFPAINALVERFRSELSIDVHGITRPVKDQADDLFDMNNTSRNSNFYKNGLQRPEIRKVRDFTAQAVQLARDFKPFYNDYYRILLKNFDDNVTLLQDAKKLPGSDAGKIDNLVAQLRYLRKGDDKNDYGFEGKFKGGLEKVLSRIVQIGASD</sequence>
<name>A0ABZ2YYB2_9BACT</name>
<evidence type="ECO:0000313" key="3">
    <source>
        <dbReference type="Proteomes" id="UP001449657"/>
    </source>
</evidence>
<proteinExistence type="predicted"/>
<keyword evidence="1" id="KW-0732">Signal</keyword>
<gene>
    <name evidence="2" type="ORF">WJU22_14325</name>
</gene>
<evidence type="ECO:0000313" key="2">
    <source>
        <dbReference type="EMBL" id="WZN44075.1"/>
    </source>
</evidence>
<feature type="chain" id="PRO_5046213554" evidence="1">
    <location>
        <begin position="19"/>
        <end position="385"/>
    </location>
</feature>
<evidence type="ECO:0000256" key="1">
    <source>
        <dbReference type="SAM" id="SignalP"/>
    </source>
</evidence>